<dbReference type="EMBL" id="QEWQ01000005">
    <property type="protein sequence ID" value="PWD80578.1"/>
    <property type="molecule type" value="Genomic_DNA"/>
</dbReference>
<feature type="transmembrane region" description="Helical" evidence="8">
    <location>
        <begin position="184"/>
        <end position="203"/>
    </location>
</feature>
<gene>
    <name evidence="10" type="primary">rarD</name>
    <name evidence="10" type="ORF">DC083_08145</name>
</gene>
<dbReference type="InterPro" id="IPR037185">
    <property type="entry name" value="EmrE-like"/>
</dbReference>
<dbReference type="RefSeq" id="WP_109189733.1">
    <property type="nucleotide sequence ID" value="NZ_BMYA01000006.1"/>
</dbReference>
<feature type="transmembrane region" description="Helical" evidence="8">
    <location>
        <begin position="77"/>
        <end position="97"/>
    </location>
</feature>
<feature type="domain" description="EamA" evidence="9">
    <location>
        <begin position="157"/>
        <end position="288"/>
    </location>
</feature>
<keyword evidence="7 8" id="KW-0472">Membrane</keyword>
<evidence type="ECO:0000256" key="5">
    <source>
        <dbReference type="ARBA" id="ARBA00022692"/>
    </source>
</evidence>
<feature type="transmembrane region" description="Helical" evidence="8">
    <location>
        <begin position="12"/>
        <end position="31"/>
    </location>
</feature>
<evidence type="ECO:0000256" key="2">
    <source>
        <dbReference type="ARBA" id="ARBA00007362"/>
    </source>
</evidence>
<evidence type="ECO:0000256" key="4">
    <source>
        <dbReference type="ARBA" id="ARBA00022475"/>
    </source>
</evidence>
<evidence type="ECO:0000313" key="11">
    <source>
        <dbReference type="Proteomes" id="UP000245020"/>
    </source>
</evidence>
<organism evidence="10 11">
    <name type="scientific">Ignatzschineria ureiclastica</name>
    <dbReference type="NCBI Taxonomy" id="472582"/>
    <lineage>
        <taxon>Bacteria</taxon>
        <taxon>Pseudomonadati</taxon>
        <taxon>Pseudomonadota</taxon>
        <taxon>Gammaproteobacteria</taxon>
        <taxon>Cardiobacteriales</taxon>
        <taxon>Ignatzschineriaceae</taxon>
        <taxon>Ignatzschineria</taxon>
    </lineage>
</organism>
<dbReference type="Proteomes" id="UP000245020">
    <property type="component" value="Unassembled WGS sequence"/>
</dbReference>
<feature type="domain" description="EamA" evidence="9">
    <location>
        <begin position="12"/>
        <end position="148"/>
    </location>
</feature>
<dbReference type="PANTHER" id="PTHR22911">
    <property type="entry name" value="ACYL-MALONYL CONDENSING ENZYME-RELATED"/>
    <property type="match status" value="1"/>
</dbReference>
<dbReference type="SUPFAM" id="SSF103481">
    <property type="entry name" value="Multidrug resistance efflux transporter EmrE"/>
    <property type="match status" value="2"/>
</dbReference>
<keyword evidence="4" id="KW-1003">Cell membrane</keyword>
<comment type="similarity">
    <text evidence="2">Belongs to the EamA transporter family.</text>
</comment>
<evidence type="ECO:0000256" key="7">
    <source>
        <dbReference type="ARBA" id="ARBA00023136"/>
    </source>
</evidence>
<sequence length="307" mass="34806">MNANLSPENYKKGILLTLTCYIIWGFFPIYWFPLAGLDPLQLMAQRIGWALLFIAILLLFRREDRLLLADAFRNRKILLTFIGSSFFLFLNWSIYLYAISSKQVLEASLGYYINPLVSIFLGRLLFKETLTSMQYIAIAVAGIGVLWLAILGGTFPFIALLLAFSFAFYGAIKKIASLPPLPGLFLETLFMSPFTIIYLTMMYQQNTLVFLELESLPLFVLIFSGAATTIPLLLFAKGAKYIPLSIVGILQYASPTLQFISGIWIFEEAFSLSRFIGFAIVWGAVFLYIGSEIYRFQRNKRASKIVK</sequence>
<feature type="transmembrane region" description="Helical" evidence="8">
    <location>
        <begin position="272"/>
        <end position="291"/>
    </location>
</feature>
<dbReference type="InterPro" id="IPR000620">
    <property type="entry name" value="EamA_dom"/>
</dbReference>
<evidence type="ECO:0000256" key="6">
    <source>
        <dbReference type="ARBA" id="ARBA00022989"/>
    </source>
</evidence>
<feature type="transmembrane region" description="Helical" evidence="8">
    <location>
        <begin position="133"/>
        <end position="150"/>
    </location>
</feature>
<feature type="transmembrane region" description="Helical" evidence="8">
    <location>
        <begin position="43"/>
        <end position="61"/>
    </location>
</feature>
<comment type="subcellular location">
    <subcellularLocation>
        <location evidence="1">Cell membrane</location>
        <topology evidence="1">Multi-pass membrane protein</topology>
    </subcellularLocation>
</comment>
<accession>A0A2U2AD44</accession>
<keyword evidence="5 8" id="KW-0812">Transmembrane</keyword>
<evidence type="ECO:0000256" key="8">
    <source>
        <dbReference type="SAM" id="Phobius"/>
    </source>
</evidence>
<evidence type="ECO:0000256" key="3">
    <source>
        <dbReference type="ARBA" id="ARBA00022448"/>
    </source>
</evidence>
<name>A0A2U2AD44_9GAMM</name>
<feature type="transmembrane region" description="Helical" evidence="8">
    <location>
        <begin position="109"/>
        <end position="126"/>
    </location>
</feature>
<dbReference type="PANTHER" id="PTHR22911:SF137">
    <property type="entry name" value="SOLUTE CARRIER FAMILY 35 MEMBER G2-RELATED"/>
    <property type="match status" value="1"/>
</dbReference>
<evidence type="ECO:0000313" key="10">
    <source>
        <dbReference type="EMBL" id="PWD80578.1"/>
    </source>
</evidence>
<proteinExistence type="inferred from homology"/>
<protein>
    <submittedName>
        <fullName evidence="10">EamA family transporter RarD</fullName>
    </submittedName>
</protein>
<evidence type="ECO:0000256" key="1">
    <source>
        <dbReference type="ARBA" id="ARBA00004651"/>
    </source>
</evidence>
<dbReference type="Pfam" id="PF00892">
    <property type="entry name" value="EamA"/>
    <property type="match status" value="2"/>
</dbReference>
<reference evidence="11" key="1">
    <citation type="submission" date="2018-05" db="EMBL/GenBank/DDBJ databases">
        <title>Ignatzschineria dubaiensis sp. nov., isolated from necrotic foot tissues of dromedaries (Camelus dromedarius) and associated maggots in Dubai, United Arab Emirates.</title>
        <authorList>
            <person name="Tsang C.C."/>
            <person name="Tang J.Y.M."/>
            <person name="Fong J.Y.H."/>
            <person name="Kinne J."/>
            <person name="Lee H.H."/>
            <person name="Joseph M."/>
            <person name="Jose S."/>
            <person name="Schuster R.K."/>
            <person name="Tang Y."/>
            <person name="Sivakumar S."/>
            <person name="Chen J.H.K."/>
            <person name="Teng J.L.L."/>
            <person name="Lau S.K.P."/>
            <person name="Wernery U."/>
            <person name="Woo P.C.Y."/>
        </authorList>
    </citation>
    <scope>NUCLEOTIDE SEQUENCE [LARGE SCALE GENOMIC DNA]</scope>
    <source>
        <strain evidence="11">KCTC 22644</strain>
    </source>
</reference>
<dbReference type="InterPro" id="IPR004626">
    <property type="entry name" value="RarD"/>
</dbReference>
<feature type="transmembrane region" description="Helical" evidence="8">
    <location>
        <begin position="242"/>
        <end position="266"/>
    </location>
</feature>
<dbReference type="OrthoDB" id="369870at2"/>
<keyword evidence="6 8" id="KW-1133">Transmembrane helix</keyword>
<dbReference type="NCBIfam" id="TIGR00688">
    <property type="entry name" value="rarD"/>
    <property type="match status" value="1"/>
</dbReference>
<dbReference type="AlphaFoldDB" id="A0A2U2AD44"/>
<feature type="transmembrane region" description="Helical" evidence="8">
    <location>
        <begin position="156"/>
        <end position="172"/>
    </location>
</feature>
<dbReference type="GO" id="GO:0005886">
    <property type="term" value="C:plasma membrane"/>
    <property type="evidence" value="ECO:0007669"/>
    <property type="project" value="UniProtKB-SubCell"/>
</dbReference>
<comment type="caution">
    <text evidence="10">The sequence shown here is derived from an EMBL/GenBank/DDBJ whole genome shotgun (WGS) entry which is preliminary data.</text>
</comment>
<keyword evidence="3" id="KW-0813">Transport</keyword>
<feature type="transmembrane region" description="Helical" evidence="8">
    <location>
        <begin position="215"/>
        <end position="235"/>
    </location>
</feature>
<evidence type="ECO:0000259" key="9">
    <source>
        <dbReference type="Pfam" id="PF00892"/>
    </source>
</evidence>
<keyword evidence="11" id="KW-1185">Reference proteome</keyword>